<dbReference type="Gene3D" id="2.70.70.10">
    <property type="entry name" value="Glucose Permease (Domain IIA)"/>
    <property type="match status" value="1"/>
</dbReference>
<keyword evidence="1 2" id="KW-0732">Signal</keyword>
<dbReference type="InterPro" id="IPR016047">
    <property type="entry name" value="M23ase_b-sheet_dom"/>
</dbReference>
<evidence type="ECO:0000259" key="3">
    <source>
        <dbReference type="Pfam" id="PF01551"/>
    </source>
</evidence>
<evidence type="ECO:0000313" key="5">
    <source>
        <dbReference type="Proteomes" id="UP000317036"/>
    </source>
</evidence>
<dbReference type="AlphaFoldDB" id="A0A559KBK2"/>
<dbReference type="SUPFAM" id="SSF51261">
    <property type="entry name" value="Duplicated hybrid motif"/>
    <property type="match status" value="1"/>
</dbReference>
<feature type="domain" description="M23ase beta-sheet core" evidence="3">
    <location>
        <begin position="233"/>
        <end position="332"/>
    </location>
</feature>
<protein>
    <submittedName>
        <fullName evidence="4">Peptidoglycan DD-metalloendopeptidase family protein</fullName>
    </submittedName>
</protein>
<dbReference type="GO" id="GO:0004222">
    <property type="term" value="F:metalloendopeptidase activity"/>
    <property type="evidence" value="ECO:0007669"/>
    <property type="project" value="TreeGrafter"/>
</dbReference>
<proteinExistence type="predicted"/>
<sequence>MLVAALSGLLLACGVCSPFCTQATAAEADLQAPASKQAKAKAPTPAPAKPKDPSGIKAVFAERKDLFDKVSALTGLPWYYLAAIDQYERTINLAKKRPAPEGIVAIYFTELRWCGMMNPDHEDQNIQSIALFGGIGRDGSGDGLADRSNDLDRLYTMAMYLLKRGSAEEDLRIGLWEYYQNTRSVERIQEFAQIYAKFDTLDLHEHCFVMPLTSDYTYRSTWGASRGWGGYRIHEGTDLFASHGIPVRSATYGIIEVMGWNPYGGWRVGIRDLNNVYHYYAHLSGFNKKEVKQGDIVKPGQVIGWVGSSGYGKPGTSGKFPPHLHYGLYRDNGLTDWSFDPYPHLRKWEREERMRRSKK</sequence>
<gene>
    <name evidence="4" type="ORF">FPZ49_13290</name>
</gene>
<evidence type="ECO:0000313" key="4">
    <source>
        <dbReference type="EMBL" id="TVY09514.1"/>
    </source>
</evidence>
<reference evidence="4 5" key="1">
    <citation type="submission" date="2019-07" db="EMBL/GenBank/DDBJ databases">
        <authorList>
            <person name="Kim J."/>
        </authorList>
    </citation>
    <scope>NUCLEOTIDE SEQUENCE [LARGE SCALE GENOMIC DNA]</scope>
    <source>
        <strain evidence="4 5">JC52</strain>
    </source>
</reference>
<name>A0A559KBK2_9BACL</name>
<dbReference type="PANTHER" id="PTHR21666:SF289">
    <property type="entry name" value="L-ALA--D-GLU ENDOPEPTIDASE"/>
    <property type="match status" value="1"/>
</dbReference>
<accession>A0A559KBK2</accession>
<comment type="caution">
    <text evidence="4">The sequence shown here is derived from an EMBL/GenBank/DDBJ whole genome shotgun (WGS) entry which is preliminary data.</text>
</comment>
<dbReference type="OrthoDB" id="9810477at2"/>
<dbReference type="InterPro" id="IPR050570">
    <property type="entry name" value="Cell_wall_metabolism_enzyme"/>
</dbReference>
<organism evidence="4 5">
    <name type="scientific">Paenibacillus cremeus</name>
    <dbReference type="NCBI Taxonomy" id="2163881"/>
    <lineage>
        <taxon>Bacteria</taxon>
        <taxon>Bacillati</taxon>
        <taxon>Bacillota</taxon>
        <taxon>Bacilli</taxon>
        <taxon>Bacillales</taxon>
        <taxon>Paenibacillaceae</taxon>
        <taxon>Paenibacillus</taxon>
    </lineage>
</organism>
<dbReference type="EMBL" id="VNJI01000014">
    <property type="protein sequence ID" value="TVY09514.1"/>
    <property type="molecule type" value="Genomic_DNA"/>
</dbReference>
<keyword evidence="5" id="KW-1185">Reference proteome</keyword>
<dbReference type="InterPro" id="IPR011055">
    <property type="entry name" value="Dup_hybrid_motif"/>
</dbReference>
<dbReference type="Proteomes" id="UP000317036">
    <property type="component" value="Unassembled WGS sequence"/>
</dbReference>
<feature type="chain" id="PRO_5022172574" evidence="2">
    <location>
        <begin position="26"/>
        <end position="359"/>
    </location>
</feature>
<dbReference type="PANTHER" id="PTHR21666">
    <property type="entry name" value="PEPTIDASE-RELATED"/>
    <property type="match status" value="1"/>
</dbReference>
<dbReference type="Pfam" id="PF01551">
    <property type="entry name" value="Peptidase_M23"/>
    <property type="match status" value="1"/>
</dbReference>
<dbReference type="CDD" id="cd12797">
    <property type="entry name" value="M23_peptidase"/>
    <property type="match status" value="1"/>
</dbReference>
<feature type="signal peptide" evidence="2">
    <location>
        <begin position="1"/>
        <end position="25"/>
    </location>
</feature>
<evidence type="ECO:0000256" key="2">
    <source>
        <dbReference type="SAM" id="SignalP"/>
    </source>
</evidence>
<evidence type="ECO:0000256" key="1">
    <source>
        <dbReference type="ARBA" id="ARBA00022729"/>
    </source>
</evidence>